<dbReference type="Pfam" id="PF13369">
    <property type="entry name" value="Transglut_core2"/>
    <property type="match status" value="1"/>
</dbReference>
<gene>
    <name evidence="3" type="ORF">GHT06_009833</name>
</gene>
<dbReference type="Proteomes" id="UP000820818">
    <property type="component" value="Linkage Group LG1"/>
</dbReference>
<dbReference type="Pfam" id="PF08755">
    <property type="entry name" value="YccV-like"/>
    <property type="match status" value="1"/>
</dbReference>
<dbReference type="SUPFAM" id="SSF141255">
    <property type="entry name" value="YccV-like"/>
    <property type="match status" value="1"/>
</dbReference>
<name>A0AAD5LPH0_9CRUS</name>
<evidence type="ECO:0000259" key="1">
    <source>
        <dbReference type="Pfam" id="PF08755"/>
    </source>
</evidence>
<dbReference type="SUPFAM" id="SSF81383">
    <property type="entry name" value="F-box domain"/>
    <property type="match status" value="1"/>
</dbReference>
<dbReference type="PANTHER" id="PTHR31350:SF21">
    <property type="entry name" value="F-BOX ONLY PROTEIN 21"/>
    <property type="match status" value="1"/>
</dbReference>
<dbReference type="GO" id="GO:0003677">
    <property type="term" value="F:DNA binding"/>
    <property type="evidence" value="ECO:0007669"/>
    <property type="project" value="InterPro"/>
</dbReference>
<organism evidence="3 4">
    <name type="scientific">Daphnia sinensis</name>
    <dbReference type="NCBI Taxonomy" id="1820382"/>
    <lineage>
        <taxon>Eukaryota</taxon>
        <taxon>Metazoa</taxon>
        <taxon>Ecdysozoa</taxon>
        <taxon>Arthropoda</taxon>
        <taxon>Crustacea</taxon>
        <taxon>Branchiopoda</taxon>
        <taxon>Diplostraca</taxon>
        <taxon>Cladocera</taxon>
        <taxon>Anomopoda</taxon>
        <taxon>Daphniidae</taxon>
        <taxon>Daphnia</taxon>
        <taxon>Daphnia similis group</taxon>
    </lineage>
</organism>
<feature type="domain" description="Hemimethylated DNA-binding" evidence="1">
    <location>
        <begin position="490"/>
        <end position="562"/>
    </location>
</feature>
<dbReference type="PANTHER" id="PTHR31350">
    <property type="entry name" value="SI:DKEY-261L7.2"/>
    <property type="match status" value="1"/>
</dbReference>
<dbReference type="EMBL" id="WJBH02000001">
    <property type="protein sequence ID" value="KAI9566033.1"/>
    <property type="molecule type" value="Genomic_DNA"/>
</dbReference>
<dbReference type="InterPro" id="IPR011722">
    <property type="entry name" value="Hemimethylated_DNA-bd_dom"/>
</dbReference>
<dbReference type="Gene3D" id="2.30.30.390">
    <property type="entry name" value="Hemimethylated DNA-binding domain"/>
    <property type="match status" value="1"/>
</dbReference>
<feature type="domain" description="Protein SirB1 N-terminal" evidence="2">
    <location>
        <begin position="193"/>
        <end position="300"/>
    </location>
</feature>
<accession>A0AAD5LPH0</accession>
<keyword evidence="4" id="KW-1185">Reference proteome</keyword>
<comment type="caution">
    <text evidence="3">The sequence shown here is derived from an EMBL/GenBank/DDBJ whole genome shotgun (WGS) entry which is preliminary data.</text>
</comment>
<sequence length="605" mass="69885">MSFNQLPEEVLLRHILSFAEITIFDLQSLMFSCHTLYRVIRNSNELWRLKFSTRWPQIPIKHQERNEKIWYERVALAIRAVKKVHSTVQEMSFQCYPLNQSPLSAVDKLITGQHPIPECVQHELELMASTMNENLTTQYYARDILTKVKSRLIEHKFQDLMAQPESQISLVEGAALISQWFEMGMLTQTSLSDIRQSIEDLVERVRRLANSMMDNVECSFSTTGACHSFEKAKEILDLIHLVMFREIGFEPCHIYRLSLDHYCSIVEVLKTKHGCKMLLTIIFQEVAKKLGIPLQIVIYGERSFSGEKNLLLRWSENPGEVDGDRIYYIDVCAEIYESLQPCHRYPPAMGRPASSAHKVFQQMMSTILEQLRGHWGSFINFTGKGNDNDFRLLIRLAIIISPRDKNLVLEYTNLCLVLSLQLEDAVQLLQSVGLQGHQMMKKCAEKLCKQQILIIAAKFVCNRPPTLRYAVGLVMEYISMPDFYFNHSQPCVIVSWSPNFQKSEQWKTVNRKRKLKGVKRQDQAYYHILVKNAPSGFIGLNVPEETLELPHDILITHELLGSDFGGNGYFERFDGRSYLHTNSPAKLLQSAMQLMESSRRRDPQT</sequence>
<evidence type="ECO:0000313" key="3">
    <source>
        <dbReference type="EMBL" id="KAI9566033.1"/>
    </source>
</evidence>
<protein>
    <recommendedName>
        <fullName evidence="5">F-box domain-containing protein</fullName>
    </recommendedName>
</protein>
<reference evidence="3 4" key="1">
    <citation type="submission" date="2022-05" db="EMBL/GenBank/DDBJ databases">
        <title>A multi-omics perspective on studying reproductive biology in Daphnia sinensis.</title>
        <authorList>
            <person name="Jia J."/>
        </authorList>
    </citation>
    <scope>NUCLEOTIDE SEQUENCE [LARGE SCALE GENOMIC DNA]</scope>
    <source>
        <strain evidence="3 4">WSL</strain>
    </source>
</reference>
<evidence type="ECO:0000313" key="4">
    <source>
        <dbReference type="Proteomes" id="UP000820818"/>
    </source>
</evidence>
<evidence type="ECO:0000259" key="2">
    <source>
        <dbReference type="Pfam" id="PF13369"/>
    </source>
</evidence>
<dbReference type="AlphaFoldDB" id="A0AAD5LPH0"/>
<evidence type="ECO:0008006" key="5">
    <source>
        <dbReference type="Google" id="ProtNLM"/>
    </source>
</evidence>
<proteinExistence type="predicted"/>
<dbReference type="InterPro" id="IPR036623">
    <property type="entry name" value="Hemimethylated_DNA-bd_sf"/>
</dbReference>
<dbReference type="InterPro" id="IPR032698">
    <property type="entry name" value="SirB1_N"/>
</dbReference>
<dbReference type="InterPro" id="IPR036047">
    <property type="entry name" value="F-box-like_dom_sf"/>
</dbReference>